<proteinExistence type="predicted"/>
<name>A0A8J5S8W4_ZIZPA</name>
<organism evidence="2 3">
    <name type="scientific">Zizania palustris</name>
    <name type="common">Northern wild rice</name>
    <dbReference type="NCBI Taxonomy" id="103762"/>
    <lineage>
        <taxon>Eukaryota</taxon>
        <taxon>Viridiplantae</taxon>
        <taxon>Streptophyta</taxon>
        <taxon>Embryophyta</taxon>
        <taxon>Tracheophyta</taxon>
        <taxon>Spermatophyta</taxon>
        <taxon>Magnoliopsida</taxon>
        <taxon>Liliopsida</taxon>
        <taxon>Poales</taxon>
        <taxon>Poaceae</taxon>
        <taxon>BOP clade</taxon>
        <taxon>Oryzoideae</taxon>
        <taxon>Oryzeae</taxon>
        <taxon>Zizaniinae</taxon>
        <taxon>Zizania</taxon>
    </lineage>
</organism>
<feature type="region of interest" description="Disordered" evidence="1">
    <location>
        <begin position="1"/>
        <end position="36"/>
    </location>
</feature>
<gene>
    <name evidence="2" type="ORF">GUJ93_ZPchr0006g44297</name>
</gene>
<evidence type="ECO:0000313" key="3">
    <source>
        <dbReference type="Proteomes" id="UP000729402"/>
    </source>
</evidence>
<sequence>MTCGAQVDSRGWGHENRGRGASSPPVRGDFLGRAPGGGRWNRGSLAFLYRGRSAYRIRNISQNLNTGAEVNCSAEAAAEI</sequence>
<dbReference type="Proteomes" id="UP000729402">
    <property type="component" value="Unassembled WGS sequence"/>
</dbReference>
<keyword evidence="3" id="KW-1185">Reference proteome</keyword>
<evidence type="ECO:0000256" key="1">
    <source>
        <dbReference type="SAM" id="MobiDB-lite"/>
    </source>
</evidence>
<accession>A0A8J5S8W4</accession>
<evidence type="ECO:0000313" key="2">
    <source>
        <dbReference type="EMBL" id="KAG8071201.1"/>
    </source>
</evidence>
<protein>
    <submittedName>
        <fullName evidence="2">Uncharacterized protein</fullName>
    </submittedName>
</protein>
<dbReference type="EMBL" id="JAAALK010000283">
    <property type="protein sequence ID" value="KAG8071201.1"/>
    <property type="molecule type" value="Genomic_DNA"/>
</dbReference>
<comment type="caution">
    <text evidence="2">The sequence shown here is derived from an EMBL/GenBank/DDBJ whole genome shotgun (WGS) entry which is preliminary data.</text>
</comment>
<reference evidence="2" key="1">
    <citation type="journal article" date="2021" name="bioRxiv">
        <title>Whole Genome Assembly and Annotation of Northern Wild Rice, Zizania palustris L., Supports a Whole Genome Duplication in the Zizania Genus.</title>
        <authorList>
            <person name="Haas M."/>
            <person name="Kono T."/>
            <person name="Macchietto M."/>
            <person name="Millas R."/>
            <person name="McGilp L."/>
            <person name="Shao M."/>
            <person name="Duquette J."/>
            <person name="Hirsch C.N."/>
            <person name="Kimball J."/>
        </authorList>
    </citation>
    <scope>NUCLEOTIDE SEQUENCE</scope>
    <source>
        <tissue evidence="2">Fresh leaf tissue</tissue>
    </source>
</reference>
<dbReference type="AlphaFoldDB" id="A0A8J5S8W4"/>
<reference evidence="2" key="2">
    <citation type="submission" date="2021-02" db="EMBL/GenBank/DDBJ databases">
        <authorList>
            <person name="Kimball J.A."/>
            <person name="Haas M.W."/>
            <person name="Macchietto M."/>
            <person name="Kono T."/>
            <person name="Duquette J."/>
            <person name="Shao M."/>
        </authorList>
    </citation>
    <scope>NUCLEOTIDE SEQUENCE</scope>
    <source>
        <tissue evidence="2">Fresh leaf tissue</tissue>
    </source>
</reference>